<dbReference type="PaxDb" id="4097-A0A1S3Z9Y1"/>
<sequence length="262" mass="29804">MDVFSNFESPHLVCKLKKFLYGLKQASRQWFSKLSEALHSRGYIFSLNDCSLFTKSYSHSLVILTVYVDDILLVGDNISELNSLKMFLDSQFKIKDLGLVHYFLGLEISQHPHGYLMNQQKYTTDLLQEFNCHHFSPVSTPLDPSVKLTLDMGAPISDLSVYRRLIGKLNFLQYARPDISFSVQYLSQFLQKPLVPHMMAALHILRYLLHNPAQGILLSSSADLSLVGFSYSDWGSCAISHKSVSGFYITLGGRSVYWKSKK</sequence>
<dbReference type="KEGG" id="nta:107784590"/>
<reference evidence="2" key="1">
    <citation type="submission" date="2025-08" db="UniProtKB">
        <authorList>
            <consortium name="RefSeq"/>
        </authorList>
    </citation>
    <scope>IDENTIFICATION</scope>
</reference>
<dbReference type="PANTHER" id="PTHR11439">
    <property type="entry name" value="GAG-POL-RELATED RETROTRANSPOSON"/>
    <property type="match status" value="1"/>
</dbReference>
<dbReference type="PANTHER" id="PTHR11439:SF470">
    <property type="entry name" value="CYSTEINE-RICH RLK (RECEPTOR-LIKE PROTEIN KINASE) 8"/>
    <property type="match status" value="1"/>
</dbReference>
<dbReference type="OrthoDB" id="414945at2759"/>
<dbReference type="SUPFAM" id="SSF56672">
    <property type="entry name" value="DNA/RNA polymerases"/>
    <property type="match status" value="1"/>
</dbReference>
<proteinExistence type="predicted"/>
<name>A0A1S3Z9Y1_TOBAC</name>
<dbReference type="InterPro" id="IPR013103">
    <property type="entry name" value="RVT_2"/>
</dbReference>
<feature type="domain" description="Reverse transcriptase Ty1/copia-type" evidence="1">
    <location>
        <begin position="9"/>
        <end position="142"/>
    </location>
</feature>
<accession>A0A1S3Z9Y1</accession>
<dbReference type="InterPro" id="IPR043502">
    <property type="entry name" value="DNA/RNA_pol_sf"/>
</dbReference>
<organism evidence="2">
    <name type="scientific">Nicotiana tabacum</name>
    <name type="common">Common tobacco</name>
    <dbReference type="NCBI Taxonomy" id="4097"/>
    <lineage>
        <taxon>Eukaryota</taxon>
        <taxon>Viridiplantae</taxon>
        <taxon>Streptophyta</taxon>
        <taxon>Embryophyta</taxon>
        <taxon>Tracheophyta</taxon>
        <taxon>Spermatophyta</taxon>
        <taxon>Magnoliopsida</taxon>
        <taxon>eudicotyledons</taxon>
        <taxon>Gunneridae</taxon>
        <taxon>Pentapetalae</taxon>
        <taxon>asterids</taxon>
        <taxon>lamiids</taxon>
        <taxon>Solanales</taxon>
        <taxon>Solanaceae</taxon>
        <taxon>Nicotianoideae</taxon>
        <taxon>Nicotianeae</taxon>
        <taxon>Nicotiana</taxon>
    </lineage>
</organism>
<dbReference type="STRING" id="4097.A0A1S3Z9Y1"/>
<protein>
    <submittedName>
        <fullName evidence="2">Uncharacterized mitochondrial protein AtMg00810-like</fullName>
    </submittedName>
</protein>
<dbReference type="Pfam" id="PF07727">
    <property type="entry name" value="RVT_2"/>
    <property type="match status" value="1"/>
</dbReference>
<dbReference type="AlphaFoldDB" id="A0A1S3Z9Y1"/>
<evidence type="ECO:0000313" key="2">
    <source>
        <dbReference type="RefSeq" id="XP_016461226.1"/>
    </source>
</evidence>
<gene>
    <name evidence="2" type="primary">LOC107784590</name>
</gene>
<evidence type="ECO:0000259" key="1">
    <source>
        <dbReference type="Pfam" id="PF07727"/>
    </source>
</evidence>
<dbReference type="RefSeq" id="XP_016461226.1">
    <property type="nucleotide sequence ID" value="XM_016605740.1"/>
</dbReference>